<dbReference type="AlphaFoldDB" id="A0A835CUY5"/>
<dbReference type="Gene3D" id="2.60.120.290">
    <property type="entry name" value="Spermadhesin, CUB domain"/>
    <property type="match status" value="4"/>
</dbReference>
<dbReference type="EMBL" id="JACMRX010000002">
    <property type="protein sequence ID" value="KAF7994803.1"/>
    <property type="molecule type" value="Genomic_DNA"/>
</dbReference>
<name>A0A835CUY5_APHGI</name>
<dbReference type="InterPro" id="IPR000859">
    <property type="entry name" value="CUB_dom"/>
</dbReference>
<keyword evidence="4" id="KW-0732">Signal</keyword>
<dbReference type="InterPro" id="IPR035914">
    <property type="entry name" value="Sperma_CUB_dom_sf"/>
</dbReference>
<evidence type="ECO:0000313" key="7">
    <source>
        <dbReference type="Proteomes" id="UP000639338"/>
    </source>
</evidence>
<dbReference type="OrthoDB" id="6369184at2759"/>
<dbReference type="PANTHER" id="PTHR24251">
    <property type="entry name" value="OVOCHYMASE-RELATED"/>
    <property type="match status" value="1"/>
</dbReference>
<dbReference type="SMART" id="SM00042">
    <property type="entry name" value="CUB"/>
    <property type="match status" value="4"/>
</dbReference>
<dbReference type="CDD" id="cd00041">
    <property type="entry name" value="CUB"/>
    <property type="match status" value="4"/>
</dbReference>
<gene>
    <name evidence="6" type="ORF">HCN44_004275</name>
</gene>
<evidence type="ECO:0000313" key="6">
    <source>
        <dbReference type="EMBL" id="KAF7994803.1"/>
    </source>
</evidence>
<evidence type="ECO:0000259" key="5">
    <source>
        <dbReference type="PROSITE" id="PS01180"/>
    </source>
</evidence>
<keyword evidence="1" id="KW-0677">Repeat</keyword>
<feature type="domain" description="CUB" evidence="5">
    <location>
        <begin position="329"/>
        <end position="450"/>
    </location>
</feature>
<feature type="domain" description="CUB" evidence="5">
    <location>
        <begin position="171"/>
        <end position="291"/>
    </location>
</feature>
<accession>A0A835CUY5</accession>
<feature type="domain" description="CUB" evidence="5">
    <location>
        <begin position="25"/>
        <end position="154"/>
    </location>
</feature>
<dbReference type="SUPFAM" id="SSF49854">
    <property type="entry name" value="Spermadhesin, CUB domain"/>
    <property type="match status" value="4"/>
</dbReference>
<evidence type="ECO:0000256" key="2">
    <source>
        <dbReference type="ARBA" id="ARBA00023157"/>
    </source>
</evidence>
<comment type="caution">
    <text evidence="3">Lacks conserved residue(s) required for the propagation of feature annotation.</text>
</comment>
<protein>
    <recommendedName>
        <fullName evidence="5">CUB domain-containing protein</fullName>
    </recommendedName>
</protein>
<comment type="caution">
    <text evidence="6">The sequence shown here is derived from an EMBL/GenBank/DDBJ whole genome shotgun (WGS) entry which is preliminary data.</text>
</comment>
<dbReference type="FunFam" id="2.60.120.290:FF:000058">
    <property type="entry name" value="CUB domaincontaining protein"/>
    <property type="match status" value="1"/>
</dbReference>
<evidence type="ECO:0000256" key="4">
    <source>
        <dbReference type="SAM" id="SignalP"/>
    </source>
</evidence>
<feature type="domain" description="CUB" evidence="5">
    <location>
        <begin position="466"/>
        <end position="584"/>
    </location>
</feature>
<feature type="signal peptide" evidence="4">
    <location>
        <begin position="1"/>
        <end position="20"/>
    </location>
</feature>
<proteinExistence type="predicted"/>
<sequence>MMQRAVLLICWLPFLNHCNAVNPGCSCVVYSSSYSPQGGSFMSPDFPKRYPLNIDCLLYTFTGHQDEIVELKFDQFNLHRGGTDCSKGDYLKVFLHLESIGVSEYTPWSGLLCGSLRDIPQVLYSSRSTLVLEFHSGEEQTNNSTGFTGTFRYIDRRLFTTNGQLVPGTMCDHQFVSSQSTPQHGRFYSPRYPSSYPKNIRCSYHFRARLKERIRILFEEITLQKGDLSCLNRADLIRIHDGASTTEPTIAVLCNHGTEVEVLSTGSDLYIEFVANSEWPGQGFKAIFQFQVLDDLPHSELDKGVPGVVTGNPRYSVIGPAVSATTSSCDMVFHSDTTKTGIVTSPGYPSPYQPRATCRYEFQGRGKERVQISFQDFNLYHSSDDTKGCDGMDSLVAYVPIDGKMEQIDAFCGTAPPRPIMSNGPKLQLEFRGVLSSRQAKGFKAIYSFIENFGITTGHQDPDFPCAFVYNSNETRNGTFASPNYPGPYPRDAECHYFFNGQPSERIRIHFHYFDVEGVLPCEAVSASDYVEFSNYLTRDRKHSRHCGQLKEFDVDSDRKFFRVTFKSNDRLDGTGFNASYVFFDEEDNYTIKTPTSTATIKYDSTVVVMVAMFLIVIQSI</sequence>
<keyword evidence="7" id="KW-1185">Reference proteome</keyword>
<dbReference type="Pfam" id="PF00431">
    <property type="entry name" value="CUB"/>
    <property type="match status" value="4"/>
</dbReference>
<dbReference type="Proteomes" id="UP000639338">
    <property type="component" value="Unassembled WGS sequence"/>
</dbReference>
<keyword evidence="2" id="KW-1015">Disulfide bond</keyword>
<dbReference type="PROSITE" id="PS01180">
    <property type="entry name" value="CUB"/>
    <property type="match status" value="4"/>
</dbReference>
<evidence type="ECO:0000256" key="3">
    <source>
        <dbReference type="PROSITE-ProRule" id="PRU00059"/>
    </source>
</evidence>
<evidence type="ECO:0000256" key="1">
    <source>
        <dbReference type="ARBA" id="ARBA00022737"/>
    </source>
</evidence>
<organism evidence="6 7">
    <name type="scientific">Aphidius gifuensis</name>
    <name type="common">Parasitoid wasp</name>
    <dbReference type="NCBI Taxonomy" id="684658"/>
    <lineage>
        <taxon>Eukaryota</taxon>
        <taxon>Metazoa</taxon>
        <taxon>Ecdysozoa</taxon>
        <taxon>Arthropoda</taxon>
        <taxon>Hexapoda</taxon>
        <taxon>Insecta</taxon>
        <taxon>Pterygota</taxon>
        <taxon>Neoptera</taxon>
        <taxon>Endopterygota</taxon>
        <taxon>Hymenoptera</taxon>
        <taxon>Apocrita</taxon>
        <taxon>Ichneumonoidea</taxon>
        <taxon>Braconidae</taxon>
        <taxon>Aphidiinae</taxon>
        <taxon>Aphidius</taxon>
    </lineage>
</organism>
<feature type="chain" id="PRO_5032548609" description="CUB domain-containing protein" evidence="4">
    <location>
        <begin position="21"/>
        <end position="621"/>
    </location>
</feature>
<reference evidence="6 7" key="1">
    <citation type="submission" date="2020-08" db="EMBL/GenBank/DDBJ databases">
        <title>Aphidius gifuensis genome sequencing and assembly.</title>
        <authorList>
            <person name="Du Z."/>
        </authorList>
    </citation>
    <scope>NUCLEOTIDE SEQUENCE [LARGE SCALE GENOMIC DNA]</scope>
    <source>
        <strain evidence="6">YNYX2018</strain>
        <tissue evidence="6">Adults</tissue>
    </source>
</reference>